<comment type="caution">
    <text evidence="7">The sequence shown here is derived from an EMBL/GenBank/DDBJ whole genome shotgun (WGS) entry which is preliminary data.</text>
</comment>
<dbReference type="GO" id="GO:0016042">
    <property type="term" value="P:lipid catabolic process"/>
    <property type="evidence" value="ECO:0007669"/>
    <property type="project" value="UniProtKB-UniRule"/>
</dbReference>
<evidence type="ECO:0000256" key="5">
    <source>
        <dbReference type="SAM" id="Phobius"/>
    </source>
</evidence>
<keyword evidence="5" id="KW-1133">Transmembrane helix</keyword>
<evidence type="ECO:0000256" key="4">
    <source>
        <dbReference type="PROSITE-ProRule" id="PRU01161"/>
    </source>
</evidence>
<sequence length="330" mass="37840">MFWSKNEKQNFKVLSISGGTQKGFVSLIIAIKLESELKKLNPNKEFIEYFNTIIAVSSGSLIASCLVIPSEKNPKKPKYSLSECYKSFNQGSNILNKEITHWNKFLVYAGLKNSVISTDDFAKKLTEGLSLDQNYKLSQAVIPINIISYDIDNDKPRICSTYEAKKDPKKDFNLKDAFLASIALPPYFLKKTTHSKHGEKLHDYDEGIIHPSPIIISLPYIAKENNLERNDINIISIGVSISKTKDVLKNLDDQYIIYKAIDYINISQQITKPPFDDFSKYIYKGFYKLDLTVPIGIQQSFYNQNNRKDMDNYNKMIACTLKYIDKNENF</sequence>
<keyword evidence="8" id="KW-1185">Reference proteome</keyword>
<reference evidence="8" key="1">
    <citation type="submission" date="2018-11" db="EMBL/GenBank/DDBJ databases">
        <title>Phylogenetic, genomic, and biogeographic characterization of a novel and ubiquitous marine invertebrate-associated Rickettsiales parasite, Candidatus Marinoinvertebrata rohwerii, gen. nov., sp. nov.</title>
        <authorList>
            <person name="Klinges J.G."/>
            <person name="Rosales S.M."/>
            <person name="Mcminds R."/>
            <person name="Shaver E.C."/>
            <person name="Shantz A."/>
            <person name="Peters E.C."/>
            <person name="Burkepile D.E."/>
            <person name="Silliman B.R."/>
            <person name="Vega Thurber R.L."/>
        </authorList>
    </citation>
    <scope>NUCLEOTIDE SEQUENCE [LARGE SCALE GENOMIC DNA]</scope>
    <source>
        <strain evidence="8">a_cerv_44</strain>
    </source>
</reference>
<dbReference type="Proteomes" id="UP000279470">
    <property type="component" value="Unassembled WGS sequence"/>
</dbReference>
<comment type="caution">
    <text evidence="4">Lacks conserved residue(s) required for the propagation of feature annotation.</text>
</comment>
<evidence type="ECO:0000256" key="3">
    <source>
        <dbReference type="ARBA" id="ARBA00023098"/>
    </source>
</evidence>
<dbReference type="InterPro" id="IPR002641">
    <property type="entry name" value="PNPLA_dom"/>
</dbReference>
<keyword evidence="5" id="KW-0472">Membrane</keyword>
<dbReference type="EMBL" id="RXFM01000020">
    <property type="protein sequence ID" value="RST69958.1"/>
    <property type="molecule type" value="Genomic_DNA"/>
</dbReference>
<dbReference type="Pfam" id="PF01734">
    <property type="entry name" value="Patatin"/>
    <property type="match status" value="1"/>
</dbReference>
<dbReference type="InterPro" id="IPR016035">
    <property type="entry name" value="Acyl_Trfase/lysoPLipase"/>
</dbReference>
<evidence type="ECO:0000256" key="2">
    <source>
        <dbReference type="ARBA" id="ARBA00022963"/>
    </source>
</evidence>
<dbReference type="SUPFAM" id="SSF52151">
    <property type="entry name" value="FabD/lysophospholipase-like"/>
    <property type="match status" value="1"/>
</dbReference>
<evidence type="ECO:0000259" key="6">
    <source>
        <dbReference type="PROSITE" id="PS51635"/>
    </source>
</evidence>
<keyword evidence="5" id="KW-0812">Transmembrane</keyword>
<dbReference type="PROSITE" id="PS51635">
    <property type="entry name" value="PNPLA"/>
    <property type="match status" value="1"/>
</dbReference>
<evidence type="ECO:0000313" key="7">
    <source>
        <dbReference type="EMBL" id="RST69958.1"/>
    </source>
</evidence>
<proteinExistence type="predicted"/>
<dbReference type="AlphaFoldDB" id="A0A429XSJ8"/>
<feature type="active site" description="Proton acceptor" evidence="4">
    <location>
        <position position="203"/>
    </location>
</feature>
<dbReference type="PANTHER" id="PTHR32241:SF3">
    <property type="entry name" value="PATATIN-LIKE PROTEIN 6"/>
    <property type="match status" value="1"/>
</dbReference>
<evidence type="ECO:0000313" key="8">
    <source>
        <dbReference type="Proteomes" id="UP000279470"/>
    </source>
</evidence>
<feature type="transmembrane region" description="Helical" evidence="5">
    <location>
        <begin position="49"/>
        <end position="68"/>
    </location>
</feature>
<dbReference type="PANTHER" id="PTHR32241">
    <property type="entry name" value="PATATIN-LIKE PROTEIN 6"/>
    <property type="match status" value="1"/>
</dbReference>
<organism evidence="7 8">
    <name type="scientific">Candidatus Aquarickettsia rohweri</name>
    <dbReference type="NCBI Taxonomy" id="2602574"/>
    <lineage>
        <taxon>Bacteria</taxon>
        <taxon>Pseudomonadati</taxon>
        <taxon>Pseudomonadota</taxon>
        <taxon>Alphaproteobacteria</taxon>
        <taxon>Rickettsiales</taxon>
        <taxon>Candidatus Midichloriaceae</taxon>
        <taxon>Candidatus Aquarickettsia</taxon>
    </lineage>
</organism>
<gene>
    <name evidence="7" type="ORF">EIC27_02235</name>
</gene>
<keyword evidence="3 4" id="KW-0443">Lipid metabolism</keyword>
<dbReference type="Gene3D" id="3.40.1090.10">
    <property type="entry name" value="Cytosolic phospholipase A2 catalytic domain"/>
    <property type="match status" value="1"/>
</dbReference>
<name>A0A429XSJ8_9RICK</name>
<keyword evidence="2 4" id="KW-0442">Lipid degradation</keyword>
<accession>A0A429XSJ8</accession>
<dbReference type="RefSeq" id="WP_126044528.1">
    <property type="nucleotide sequence ID" value="NZ_RXFM01000020.1"/>
</dbReference>
<keyword evidence="1 4" id="KW-0378">Hydrolase</keyword>
<protein>
    <recommendedName>
        <fullName evidence="6">PNPLA domain-containing protein</fullName>
    </recommendedName>
</protein>
<dbReference type="GO" id="GO:0016787">
    <property type="term" value="F:hydrolase activity"/>
    <property type="evidence" value="ECO:0007669"/>
    <property type="project" value="UniProtKB-UniRule"/>
</dbReference>
<feature type="domain" description="PNPLA" evidence="6">
    <location>
        <begin position="14"/>
        <end position="216"/>
    </location>
</feature>
<feature type="active site" description="Nucleophile" evidence="4">
    <location>
        <position position="57"/>
    </location>
</feature>
<evidence type="ECO:0000256" key="1">
    <source>
        <dbReference type="ARBA" id="ARBA00022801"/>
    </source>
</evidence>